<dbReference type="EMBL" id="WNJO01000008">
    <property type="protein sequence ID" value="MTV82591.1"/>
    <property type="molecule type" value="Genomic_DNA"/>
</dbReference>
<evidence type="ECO:0000256" key="3">
    <source>
        <dbReference type="ARBA" id="ARBA00022723"/>
    </source>
</evidence>
<dbReference type="AlphaFoldDB" id="A0A7X3C3G3"/>
<keyword evidence="2 4" id="KW-0808">Transferase</keyword>
<sequence>MQIPIFYGVNDNYAPLLAVSIQSLIEHADPKNQYKITILYQQLSAENQQAIRLLATNNVKISFSEINHQFETLFKNDHNLLFADFRTLTIYYRIFIADMFPAMAKAIYLDADTLILDDIATLYQQPIGDHLFGAIVDQFIANDPELSKYSEQIIGVPSHQYVNSGVLLMNLVALRNHHFTTQFLDLLQRYHFKLIAADQDYINALAKDKMLLLPVKWNTQTAMPVKETENVVIVHYNLLKKPWHYVNVPFAQQFWETASRTAYASQLKQTLSQYTQQETKLDNNKREAIVSTAQSLQRDQVTLKTVLA</sequence>
<dbReference type="GO" id="GO:0046872">
    <property type="term" value="F:metal ion binding"/>
    <property type="evidence" value="ECO:0007669"/>
    <property type="project" value="UniProtKB-KW"/>
</dbReference>
<evidence type="ECO:0000256" key="1">
    <source>
        <dbReference type="ARBA" id="ARBA00022676"/>
    </source>
</evidence>
<dbReference type="SUPFAM" id="SSF53448">
    <property type="entry name" value="Nucleotide-diphospho-sugar transferases"/>
    <property type="match status" value="1"/>
</dbReference>
<keyword evidence="1" id="KW-0328">Glycosyltransferase</keyword>
<dbReference type="InterPro" id="IPR050748">
    <property type="entry name" value="Glycosyltrans_8_dom-fam"/>
</dbReference>
<proteinExistence type="predicted"/>
<evidence type="ECO:0000313" key="4">
    <source>
        <dbReference type="EMBL" id="MTV82591.1"/>
    </source>
</evidence>
<keyword evidence="5" id="KW-1185">Reference proteome</keyword>
<evidence type="ECO:0000256" key="2">
    <source>
        <dbReference type="ARBA" id="ARBA00022679"/>
    </source>
</evidence>
<dbReference type="InterPro" id="IPR029044">
    <property type="entry name" value="Nucleotide-diphossugar_trans"/>
</dbReference>
<dbReference type="CDD" id="cd04194">
    <property type="entry name" value="GT8_A4GalT_like"/>
    <property type="match status" value="1"/>
</dbReference>
<gene>
    <name evidence="4" type="ORF">GM612_08020</name>
</gene>
<reference evidence="4 5" key="1">
    <citation type="submission" date="2019-11" db="EMBL/GenBank/DDBJ databases">
        <title>Lactobacillus sp. nov. CRM56-3, isolated from fermented tea leaves.</title>
        <authorList>
            <person name="Phuengjayaem S."/>
            <person name="Tanasupawat S."/>
        </authorList>
    </citation>
    <scope>NUCLEOTIDE SEQUENCE [LARGE SCALE GENOMIC DNA]</scope>
    <source>
        <strain evidence="4 5">CRM56-3</strain>
    </source>
</reference>
<dbReference type="Proteomes" id="UP000466388">
    <property type="component" value="Unassembled WGS sequence"/>
</dbReference>
<dbReference type="PANTHER" id="PTHR13778:SF47">
    <property type="entry name" value="LIPOPOLYSACCHARIDE 1,3-GALACTOSYLTRANSFERASE"/>
    <property type="match status" value="1"/>
</dbReference>
<dbReference type="InterPro" id="IPR002495">
    <property type="entry name" value="Glyco_trans_8"/>
</dbReference>
<keyword evidence="3" id="KW-0479">Metal-binding</keyword>
<dbReference type="Pfam" id="PF01501">
    <property type="entry name" value="Glyco_transf_8"/>
    <property type="match status" value="1"/>
</dbReference>
<name>A0A7X3C3G3_9LACO</name>
<dbReference type="PANTHER" id="PTHR13778">
    <property type="entry name" value="GLYCOSYLTRANSFERASE 8 DOMAIN-CONTAINING PROTEIN"/>
    <property type="match status" value="1"/>
</dbReference>
<protein>
    <submittedName>
        <fullName evidence="4">Glycosyltransferase family 8 protein</fullName>
    </submittedName>
</protein>
<comment type="caution">
    <text evidence="4">The sequence shown here is derived from an EMBL/GenBank/DDBJ whole genome shotgun (WGS) entry which is preliminary data.</text>
</comment>
<dbReference type="Gene3D" id="3.90.550.10">
    <property type="entry name" value="Spore Coat Polysaccharide Biosynthesis Protein SpsA, Chain A"/>
    <property type="match status" value="1"/>
</dbReference>
<dbReference type="GO" id="GO:0016757">
    <property type="term" value="F:glycosyltransferase activity"/>
    <property type="evidence" value="ECO:0007669"/>
    <property type="project" value="UniProtKB-KW"/>
</dbReference>
<organism evidence="4 5">
    <name type="scientific">Secundilactobacillus folii</name>
    <dbReference type="NCBI Taxonomy" id="2678357"/>
    <lineage>
        <taxon>Bacteria</taxon>
        <taxon>Bacillati</taxon>
        <taxon>Bacillota</taxon>
        <taxon>Bacilli</taxon>
        <taxon>Lactobacillales</taxon>
        <taxon>Lactobacillaceae</taxon>
        <taxon>Secundilactobacillus</taxon>
    </lineage>
</organism>
<dbReference type="RefSeq" id="WP_155431863.1">
    <property type="nucleotide sequence ID" value="NZ_WNJO01000008.1"/>
</dbReference>
<evidence type="ECO:0000313" key="5">
    <source>
        <dbReference type="Proteomes" id="UP000466388"/>
    </source>
</evidence>
<accession>A0A7X3C3G3</accession>